<dbReference type="RefSeq" id="WP_183884853.1">
    <property type="nucleotide sequence ID" value="NZ_JACHCE010000011.1"/>
</dbReference>
<keyword evidence="2" id="KW-0223">Dioxygenase</keyword>
<dbReference type="EMBL" id="JACHCE010000011">
    <property type="protein sequence ID" value="MBB5638998.1"/>
    <property type="molecule type" value="Genomic_DNA"/>
</dbReference>
<keyword evidence="2" id="KW-0560">Oxidoreductase</keyword>
<reference evidence="2 3" key="1">
    <citation type="submission" date="2020-08" db="EMBL/GenBank/DDBJ databases">
        <title>Genomic Encyclopedia of Type Strains, Phase IV (KMG-V): Genome sequencing to study the core and pangenomes of soil and plant-associated prokaryotes.</title>
        <authorList>
            <person name="Whitman W."/>
        </authorList>
    </citation>
    <scope>NUCLEOTIDE SEQUENCE [LARGE SCALE GENOMIC DNA]</scope>
    <source>
        <strain evidence="2 3">S3M1</strain>
    </source>
</reference>
<dbReference type="GO" id="GO:0051213">
    <property type="term" value="F:dioxygenase activity"/>
    <property type="evidence" value="ECO:0007669"/>
    <property type="project" value="UniProtKB-KW"/>
</dbReference>
<dbReference type="PROSITE" id="PS51819">
    <property type="entry name" value="VOC"/>
    <property type="match status" value="1"/>
</dbReference>
<evidence type="ECO:0000313" key="3">
    <source>
        <dbReference type="Proteomes" id="UP000537204"/>
    </source>
</evidence>
<dbReference type="InterPro" id="IPR029068">
    <property type="entry name" value="Glyas_Bleomycin-R_OHBP_Dase"/>
</dbReference>
<dbReference type="PANTHER" id="PTHR39175:SF1">
    <property type="entry name" value="FAMILY PROTEIN, PUTATIVE (AFU_ORTHOLOGUE AFUA_3G15060)-RELATED"/>
    <property type="match status" value="1"/>
</dbReference>
<dbReference type="Pfam" id="PF00903">
    <property type="entry name" value="Glyoxalase"/>
    <property type="match status" value="1"/>
</dbReference>
<dbReference type="InterPro" id="IPR004360">
    <property type="entry name" value="Glyas_Fos-R_dOase_dom"/>
</dbReference>
<sequence length="120" mass="13987">MLDLIRLDHLLIIIPPGSKKAARKFYAEILLLKEVPGGHPRGAIWFEMADIQIHLREEEGHKTTSDRHPAFVVAKLEAAINFLKQRAIQVSYSSEINGRERCFFRDPWGNRYELIEYKEK</sequence>
<dbReference type="GO" id="GO:0016829">
    <property type="term" value="F:lyase activity"/>
    <property type="evidence" value="ECO:0007669"/>
    <property type="project" value="UniProtKB-KW"/>
</dbReference>
<comment type="caution">
    <text evidence="2">The sequence shown here is derived from an EMBL/GenBank/DDBJ whole genome shotgun (WGS) entry which is preliminary data.</text>
</comment>
<evidence type="ECO:0000313" key="2">
    <source>
        <dbReference type="EMBL" id="MBB5638998.1"/>
    </source>
</evidence>
<name>A0A7W8ZS14_9SPHI</name>
<protein>
    <submittedName>
        <fullName evidence="2">Catechol 2,3-dioxygenase-like lactoylglutathione lyase family enzyme</fullName>
    </submittedName>
</protein>
<accession>A0A7W8ZS14</accession>
<dbReference type="Proteomes" id="UP000537204">
    <property type="component" value="Unassembled WGS sequence"/>
</dbReference>
<keyword evidence="2" id="KW-0456">Lyase</keyword>
<dbReference type="Gene3D" id="3.10.180.10">
    <property type="entry name" value="2,3-Dihydroxybiphenyl 1,2-Dioxygenase, domain 1"/>
    <property type="match status" value="1"/>
</dbReference>
<gene>
    <name evidence="2" type="ORF">HDE68_004936</name>
</gene>
<proteinExistence type="predicted"/>
<dbReference type="AlphaFoldDB" id="A0A7W8ZS14"/>
<evidence type="ECO:0000259" key="1">
    <source>
        <dbReference type="PROSITE" id="PS51819"/>
    </source>
</evidence>
<dbReference type="SUPFAM" id="SSF54593">
    <property type="entry name" value="Glyoxalase/Bleomycin resistance protein/Dihydroxybiphenyl dioxygenase"/>
    <property type="match status" value="1"/>
</dbReference>
<dbReference type="PANTHER" id="PTHR39175">
    <property type="entry name" value="FAMILY PROTEIN, PUTATIVE (AFU_ORTHOLOGUE AFUA_3G15060)-RELATED"/>
    <property type="match status" value="1"/>
</dbReference>
<organism evidence="2 3">
    <name type="scientific">Pedobacter cryoconitis</name>
    <dbReference type="NCBI Taxonomy" id="188932"/>
    <lineage>
        <taxon>Bacteria</taxon>
        <taxon>Pseudomonadati</taxon>
        <taxon>Bacteroidota</taxon>
        <taxon>Sphingobacteriia</taxon>
        <taxon>Sphingobacteriales</taxon>
        <taxon>Sphingobacteriaceae</taxon>
        <taxon>Pedobacter</taxon>
    </lineage>
</organism>
<dbReference type="InterPro" id="IPR037523">
    <property type="entry name" value="VOC_core"/>
</dbReference>
<feature type="domain" description="VOC" evidence="1">
    <location>
        <begin position="6"/>
        <end position="117"/>
    </location>
</feature>